<reference evidence="1 2" key="1">
    <citation type="submission" date="2023-09" db="EMBL/GenBank/DDBJ databases">
        <authorList>
            <person name="Wang M."/>
        </authorList>
    </citation>
    <scope>NUCLEOTIDE SEQUENCE [LARGE SCALE GENOMIC DNA]</scope>
    <source>
        <strain evidence="1">GT-2023</strain>
        <tissue evidence="1">Liver</tissue>
    </source>
</reference>
<name>A0ABR3LSM8_9TELE</name>
<proteinExistence type="predicted"/>
<evidence type="ECO:0000313" key="2">
    <source>
        <dbReference type="Proteomes" id="UP001558613"/>
    </source>
</evidence>
<keyword evidence="2" id="KW-1185">Reference proteome</keyword>
<dbReference type="EMBL" id="JAYMGO010000019">
    <property type="protein sequence ID" value="KAL1255889.1"/>
    <property type="molecule type" value="Genomic_DNA"/>
</dbReference>
<organism evidence="1 2">
    <name type="scientific">Cirrhinus molitorella</name>
    <name type="common">mud carp</name>
    <dbReference type="NCBI Taxonomy" id="172907"/>
    <lineage>
        <taxon>Eukaryota</taxon>
        <taxon>Metazoa</taxon>
        <taxon>Chordata</taxon>
        <taxon>Craniata</taxon>
        <taxon>Vertebrata</taxon>
        <taxon>Euteleostomi</taxon>
        <taxon>Actinopterygii</taxon>
        <taxon>Neopterygii</taxon>
        <taxon>Teleostei</taxon>
        <taxon>Ostariophysi</taxon>
        <taxon>Cypriniformes</taxon>
        <taxon>Cyprinidae</taxon>
        <taxon>Labeoninae</taxon>
        <taxon>Labeonini</taxon>
        <taxon>Cirrhinus</taxon>
    </lineage>
</organism>
<accession>A0ABR3LSM8</accession>
<gene>
    <name evidence="1" type="ORF">QQF64_013950</name>
</gene>
<protein>
    <submittedName>
        <fullName evidence="1">Uncharacterized protein</fullName>
    </submittedName>
</protein>
<comment type="caution">
    <text evidence="1">The sequence shown here is derived from an EMBL/GenBank/DDBJ whole genome shotgun (WGS) entry which is preliminary data.</text>
</comment>
<evidence type="ECO:0000313" key="1">
    <source>
        <dbReference type="EMBL" id="KAL1255889.1"/>
    </source>
</evidence>
<dbReference type="Proteomes" id="UP001558613">
    <property type="component" value="Unassembled WGS sequence"/>
</dbReference>
<sequence length="113" mass="12890">MLWKESRTSSVSAFSYGPAILSTAAARCTPCYRRNTSRGAALLEEEAVRLRNCTGRADLKQGRVLVGLRGAALIRCHYAEWDRCYCVRVHNASFRWVQQNLKKKLIQESRIKD</sequence>